<dbReference type="GO" id="GO:0042073">
    <property type="term" value="P:intraciliary transport"/>
    <property type="evidence" value="ECO:0007669"/>
    <property type="project" value="TreeGrafter"/>
</dbReference>
<dbReference type="Pfam" id="PF00400">
    <property type="entry name" value="WD40"/>
    <property type="match status" value="1"/>
</dbReference>
<dbReference type="GeneID" id="9038919"/>
<dbReference type="InParanoid" id="C5KXG1"/>
<evidence type="ECO:0000313" key="5">
    <source>
        <dbReference type="EMBL" id="EER10685.1"/>
    </source>
</evidence>
<dbReference type="SUPFAM" id="SSF50978">
    <property type="entry name" value="WD40 repeat-like"/>
    <property type="match status" value="1"/>
</dbReference>
<dbReference type="PANTHER" id="PTHR12442">
    <property type="entry name" value="DYNEIN INTERMEDIATE CHAIN"/>
    <property type="match status" value="1"/>
</dbReference>
<gene>
    <name evidence="5" type="ORF">Pmar_PMAR000718</name>
</gene>
<dbReference type="GO" id="GO:0005868">
    <property type="term" value="C:cytoplasmic dynein complex"/>
    <property type="evidence" value="ECO:0007669"/>
    <property type="project" value="TreeGrafter"/>
</dbReference>
<dbReference type="SMART" id="SM00320">
    <property type="entry name" value="WD40"/>
    <property type="match status" value="3"/>
</dbReference>
<dbReference type="InterPro" id="IPR050687">
    <property type="entry name" value="Dynein_IC"/>
</dbReference>
<accession>C5KXG1</accession>
<dbReference type="GO" id="GO:0045503">
    <property type="term" value="F:dynein light chain binding"/>
    <property type="evidence" value="ECO:0007669"/>
    <property type="project" value="TreeGrafter"/>
</dbReference>
<dbReference type="EMBL" id="GG677256">
    <property type="protein sequence ID" value="EER10685.1"/>
    <property type="molecule type" value="Genomic_DNA"/>
</dbReference>
<keyword evidence="2" id="KW-0963">Cytoplasm</keyword>
<evidence type="ECO:0000256" key="3">
    <source>
        <dbReference type="ARBA" id="ARBA00022574"/>
    </source>
</evidence>
<sequence>MLEELTKASSGVGFGGISVDPVITASGVGEVEYGHETVEVVRRFANRMLMSDHSLAESGIDKCTCICWSGNGLVLAGGLGFREQRGGWGAGKDTVMEEGGAKQNATSVSIHPHRPSVLAAGTSYGQVYVWDLERSGESMQEQGKVLGDKTELISDALVSIASSGCLDPLMATCSLAMVRLWAAATPSRVSDLDMLLCASSTDGKCLVWDPWARGGGHGHPVPVTGFVIPRKKANRWMDRDSMLEGCRSMAAPIADDAALTHCIVGGEAGSVARIPLRLNDLFTREQMHVSSQYTWKSDAMGVLRGVPEEGRQKLVMHVEAYCALQGITQITSEIIYGSVAGHTLSTPVTTVAFSPFVSRAYATGGADGKVMIFNGLVGTAVLTIWPFMGATGEGTPSVTSISWSCSRPAVLGVALVTERGGAGGVVFYDLARPGPCVPVVALEMEGGCVALSSNPTQRQLWTAVNGKGEAQMLRVGHGRFWSILLPGIDFVAFNYQRFLWCGDAPTRAKSWVSLKSRETPAVGILGG</sequence>
<dbReference type="RefSeq" id="XP_002778890.1">
    <property type="nucleotide sequence ID" value="XM_002778844.1"/>
</dbReference>
<dbReference type="GO" id="GO:0045504">
    <property type="term" value="F:dynein heavy chain binding"/>
    <property type="evidence" value="ECO:0007669"/>
    <property type="project" value="TreeGrafter"/>
</dbReference>
<dbReference type="Gene3D" id="2.130.10.10">
    <property type="entry name" value="YVTN repeat-like/Quinoprotein amine dehydrogenase"/>
    <property type="match status" value="2"/>
</dbReference>
<dbReference type="InterPro" id="IPR036322">
    <property type="entry name" value="WD40_repeat_dom_sf"/>
</dbReference>
<evidence type="ECO:0000256" key="4">
    <source>
        <dbReference type="ARBA" id="ARBA00022737"/>
    </source>
</evidence>
<evidence type="ECO:0000313" key="6">
    <source>
        <dbReference type="Proteomes" id="UP000007800"/>
    </source>
</evidence>
<dbReference type="PANTHER" id="PTHR12442:SF26">
    <property type="entry name" value="CYTOPLASMIC DYNEIN 2 INTERMEDIATE CHAIN 2"/>
    <property type="match status" value="1"/>
</dbReference>
<comment type="subcellular location">
    <subcellularLocation>
        <location evidence="1">Cytoplasm</location>
    </subcellularLocation>
</comment>
<protein>
    <submittedName>
        <fullName evidence="5">Uncharacterized protein</fullName>
    </submittedName>
</protein>
<organism evidence="6">
    <name type="scientific">Perkinsus marinus (strain ATCC 50983 / TXsc)</name>
    <dbReference type="NCBI Taxonomy" id="423536"/>
    <lineage>
        <taxon>Eukaryota</taxon>
        <taxon>Sar</taxon>
        <taxon>Alveolata</taxon>
        <taxon>Perkinsozoa</taxon>
        <taxon>Perkinsea</taxon>
        <taxon>Perkinsida</taxon>
        <taxon>Perkinsidae</taxon>
        <taxon>Perkinsus</taxon>
    </lineage>
</organism>
<evidence type="ECO:0000256" key="1">
    <source>
        <dbReference type="ARBA" id="ARBA00004496"/>
    </source>
</evidence>
<dbReference type="InterPro" id="IPR001680">
    <property type="entry name" value="WD40_rpt"/>
</dbReference>
<keyword evidence="4" id="KW-0677">Repeat</keyword>
<keyword evidence="6" id="KW-1185">Reference proteome</keyword>
<dbReference type="GO" id="GO:0097014">
    <property type="term" value="C:ciliary plasm"/>
    <property type="evidence" value="ECO:0007669"/>
    <property type="project" value="TreeGrafter"/>
</dbReference>
<keyword evidence="3" id="KW-0853">WD repeat</keyword>
<evidence type="ECO:0000256" key="2">
    <source>
        <dbReference type="ARBA" id="ARBA00022490"/>
    </source>
</evidence>
<reference evidence="5 6" key="1">
    <citation type="submission" date="2008-07" db="EMBL/GenBank/DDBJ databases">
        <authorList>
            <person name="El-Sayed N."/>
            <person name="Caler E."/>
            <person name="Inman J."/>
            <person name="Amedeo P."/>
            <person name="Hass B."/>
            <person name="Wortman J."/>
        </authorList>
    </citation>
    <scope>NUCLEOTIDE SEQUENCE [LARGE SCALE GENOMIC DNA]</scope>
    <source>
        <strain evidence="6">ATCC 50983 / TXsc</strain>
    </source>
</reference>
<dbReference type="AlphaFoldDB" id="C5KXG1"/>
<dbReference type="InterPro" id="IPR015943">
    <property type="entry name" value="WD40/YVTN_repeat-like_dom_sf"/>
</dbReference>
<dbReference type="OrthoDB" id="445052at2759"/>
<name>C5KXG1_PERM5</name>
<dbReference type="Proteomes" id="UP000007800">
    <property type="component" value="Unassembled WGS sequence"/>
</dbReference>
<proteinExistence type="predicted"/>